<dbReference type="EMBL" id="CP018308">
    <property type="protein sequence ID" value="ASI89267.1"/>
    <property type="molecule type" value="Genomic_DNA"/>
</dbReference>
<dbReference type="GO" id="GO:0009244">
    <property type="term" value="P:lipopolysaccharide core region biosynthetic process"/>
    <property type="evidence" value="ECO:0007669"/>
    <property type="project" value="TreeGrafter"/>
</dbReference>
<reference evidence="4" key="1">
    <citation type="submission" date="2016-12" db="EMBL/GenBank/DDBJ databases">
        <title>Comparative genomic analysis reveals the diversity, evolution, and environmental adaptation strategies of the genus Vibrio.</title>
        <authorList>
            <person name="Lin H."/>
            <person name="Wang X."/>
            <person name="Zhang X.-H."/>
        </authorList>
    </citation>
    <scope>NUCLEOTIDE SEQUENCE [LARGE SCALE GENOMIC DNA]</scope>
    <source>
        <strain evidence="4">QT6D1</strain>
    </source>
</reference>
<dbReference type="InterPro" id="IPR002201">
    <property type="entry name" value="Glyco_trans_9"/>
</dbReference>
<gene>
    <name evidence="3" type="ORF">BSZ05_05290</name>
</gene>
<dbReference type="KEGG" id="vsh:BSZ05_05290"/>
<dbReference type="RefSeq" id="WP_088876379.1">
    <property type="nucleotide sequence ID" value="NZ_CP018308.1"/>
</dbReference>
<dbReference type="SUPFAM" id="SSF53756">
    <property type="entry name" value="UDP-Glycosyltransferase/glycogen phosphorylase"/>
    <property type="match status" value="1"/>
</dbReference>
<name>A0AAN1FET2_9VIBR</name>
<keyword evidence="1" id="KW-0328">Glycosyltransferase</keyword>
<dbReference type="AlphaFoldDB" id="A0AAN1FET2"/>
<evidence type="ECO:0000256" key="1">
    <source>
        <dbReference type="ARBA" id="ARBA00022676"/>
    </source>
</evidence>
<protein>
    <submittedName>
        <fullName evidence="3">Lipopolysaccharide biosynthesis protein</fullName>
    </submittedName>
</protein>
<proteinExistence type="predicted"/>
<dbReference type="GO" id="GO:0005829">
    <property type="term" value="C:cytosol"/>
    <property type="evidence" value="ECO:0007669"/>
    <property type="project" value="TreeGrafter"/>
</dbReference>
<dbReference type="Pfam" id="PF01075">
    <property type="entry name" value="Glyco_transf_9"/>
    <property type="match status" value="1"/>
</dbReference>
<dbReference type="Gene3D" id="3.40.50.2000">
    <property type="entry name" value="Glycogen Phosphorylase B"/>
    <property type="match status" value="2"/>
</dbReference>
<dbReference type="InterPro" id="IPR051199">
    <property type="entry name" value="LPS_LOS_Heptosyltrfase"/>
</dbReference>
<dbReference type="GO" id="GO:0008713">
    <property type="term" value="F:ADP-heptose-lipopolysaccharide heptosyltransferase activity"/>
    <property type="evidence" value="ECO:0007669"/>
    <property type="project" value="TreeGrafter"/>
</dbReference>
<dbReference type="PANTHER" id="PTHR30160">
    <property type="entry name" value="TETRAACYLDISACCHARIDE 4'-KINASE-RELATED"/>
    <property type="match status" value="1"/>
</dbReference>
<evidence type="ECO:0000313" key="4">
    <source>
        <dbReference type="Proteomes" id="UP000197092"/>
    </source>
</evidence>
<evidence type="ECO:0000256" key="2">
    <source>
        <dbReference type="ARBA" id="ARBA00022679"/>
    </source>
</evidence>
<sequence length="338" mass="38656">MNYFWCERGGYVSKKAKQYLTTEFSPEKVRNITVIRQAALGDQVIVRPFLVEARRFFPNAHITLVGVSNYQYGAPTDLADSTVFVSGREKKQEMTLSKKYQEFSQLPPQDIIFDLAGTARSYWMTLLSKAHLKFGFPYKSFLNGTLYNISVFRSDYQPELECMLDMLKMLGHNPTRPLDFAYPSNLEYVRPDGEKPKILYFNGASTTTKILPQQQMKDLLEKAVQELPNHLHIYLEGKNDFEKGDFVRELEHKDNFAIQPCLPLDELVSFISTAELVVSPDTGVRNVAVSTHTKTVGIFYSTVPFRYTPLDGRHFIVMNAHGDIPTTENIIQQMKLAL</sequence>
<organism evidence="3 4">
    <name type="scientific">Vibrio mediterranei</name>
    <dbReference type="NCBI Taxonomy" id="689"/>
    <lineage>
        <taxon>Bacteria</taxon>
        <taxon>Pseudomonadati</taxon>
        <taxon>Pseudomonadota</taxon>
        <taxon>Gammaproteobacteria</taxon>
        <taxon>Vibrionales</taxon>
        <taxon>Vibrionaceae</taxon>
        <taxon>Vibrio</taxon>
    </lineage>
</organism>
<dbReference type="Proteomes" id="UP000197092">
    <property type="component" value="Chromosome 1"/>
</dbReference>
<keyword evidence="2" id="KW-0808">Transferase</keyword>
<dbReference type="PANTHER" id="PTHR30160:SF19">
    <property type="entry name" value="LIPOPOLYSACCHARIDE HEPTOSYLTRANSFERASE 1"/>
    <property type="match status" value="1"/>
</dbReference>
<accession>A0AAN1FET2</accession>
<evidence type="ECO:0000313" key="3">
    <source>
        <dbReference type="EMBL" id="ASI89267.1"/>
    </source>
</evidence>